<name>G7YP61_CLOSI</name>
<accession>G7YP61</accession>
<keyword evidence="2" id="KW-1185">Reference proteome</keyword>
<reference key="2">
    <citation type="submission" date="2011-10" db="EMBL/GenBank/DDBJ databases">
        <title>The genome and transcriptome sequence of Clonorchis sinensis provide insights into the carcinogenic liver fluke.</title>
        <authorList>
            <person name="Wang X."/>
            <person name="Huang Y."/>
            <person name="Chen W."/>
            <person name="Liu H."/>
            <person name="Guo L."/>
            <person name="Chen Y."/>
            <person name="Luo F."/>
            <person name="Zhou W."/>
            <person name="Sun J."/>
            <person name="Mao Q."/>
            <person name="Liang P."/>
            <person name="Zhou C."/>
            <person name="Tian Y."/>
            <person name="Men J."/>
            <person name="Lv X."/>
            <person name="Huang L."/>
            <person name="Zhou J."/>
            <person name="Hu Y."/>
            <person name="Li R."/>
            <person name="Zhang F."/>
            <person name="Lei H."/>
            <person name="Li X."/>
            <person name="Hu X."/>
            <person name="Liang C."/>
            <person name="Xu J."/>
            <person name="Wu Z."/>
            <person name="Yu X."/>
        </authorList>
    </citation>
    <scope>NUCLEOTIDE SEQUENCE</scope>
    <source>
        <strain>Henan</strain>
    </source>
</reference>
<sequence>NVSASSAHVSVYLSHECELQCRWLAKATFPVRMSSTKIKVVLTTIPRTTHGSGLAWSSHKLQRVPVYIKRRTDPQRLLISGAESFVLLSQCRKFAIEFVLFGISTAVRWNVRNTHRYARCQLNFLFQTTPVTHSALFTNLTGHLSRSRSKEVGRCVYGVLHSDFTGRVSYKARFPNRAVKIVGYILSGIDVTCHQRGSTLTGRMKQYFPSQNHRYLNGENPSFSRHHIQLGRPGSIPALVLHSGGMEASHRELNVCSEEYSTSCLGDRKFYRYWQSVPALTIRCYTTQTFGPTLCWSAFTEKNNEENRISSFTKYPSSQWTLCNAFVCYTDDNYETRI</sequence>
<evidence type="ECO:0000313" key="1">
    <source>
        <dbReference type="EMBL" id="GAA54742.1"/>
    </source>
</evidence>
<protein>
    <submittedName>
        <fullName evidence="1">Uncharacterized protein</fullName>
    </submittedName>
</protein>
<dbReference type="Proteomes" id="UP000008909">
    <property type="component" value="Unassembled WGS sequence"/>
</dbReference>
<evidence type="ECO:0000313" key="2">
    <source>
        <dbReference type="Proteomes" id="UP000008909"/>
    </source>
</evidence>
<reference evidence="1" key="1">
    <citation type="journal article" date="2011" name="Genome Biol.">
        <title>The draft genome of the carcinogenic human liver fluke Clonorchis sinensis.</title>
        <authorList>
            <person name="Wang X."/>
            <person name="Chen W."/>
            <person name="Huang Y."/>
            <person name="Sun J."/>
            <person name="Men J."/>
            <person name="Liu H."/>
            <person name="Luo F."/>
            <person name="Guo L."/>
            <person name="Lv X."/>
            <person name="Deng C."/>
            <person name="Zhou C."/>
            <person name="Fan Y."/>
            <person name="Li X."/>
            <person name="Huang L."/>
            <person name="Hu Y."/>
            <person name="Liang C."/>
            <person name="Hu X."/>
            <person name="Xu J."/>
            <person name="Yu X."/>
        </authorList>
    </citation>
    <scope>NUCLEOTIDE SEQUENCE [LARGE SCALE GENOMIC DNA]</scope>
    <source>
        <strain evidence="1">Henan</strain>
    </source>
</reference>
<dbReference type="AlphaFoldDB" id="G7YP61"/>
<feature type="non-terminal residue" evidence="1">
    <location>
        <position position="1"/>
    </location>
</feature>
<proteinExistence type="predicted"/>
<organism evidence="1 2">
    <name type="scientific">Clonorchis sinensis</name>
    <name type="common">Chinese liver fluke</name>
    <dbReference type="NCBI Taxonomy" id="79923"/>
    <lineage>
        <taxon>Eukaryota</taxon>
        <taxon>Metazoa</taxon>
        <taxon>Spiralia</taxon>
        <taxon>Lophotrochozoa</taxon>
        <taxon>Platyhelminthes</taxon>
        <taxon>Trematoda</taxon>
        <taxon>Digenea</taxon>
        <taxon>Opisthorchiida</taxon>
        <taxon>Opisthorchiata</taxon>
        <taxon>Opisthorchiidae</taxon>
        <taxon>Clonorchis</taxon>
    </lineage>
</organism>
<dbReference type="EMBL" id="DF143919">
    <property type="protein sequence ID" value="GAA54742.1"/>
    <property type="molecule type" value="Genomic_DNA"/>
</dbReference>
<gene>
    <name evidence="1" type="ORF">CLF_105273</name>
</gene>